<gene>
    <name evidence="1" type="ORF">C1H46_036260</name>
</gene>
<protein>
    <submittedName>
        <fullName evidence="1">Uncharacterized protein</fullName>
    </submittedName>
</protein>
<keyword evidence="2" id="KW-1185">Reference proteome</keyword>
<proteinExistence type="predicted"/>
<dbReference type="Proteomes" id="UP000315295">
    <property type="component" value="Unassembled WGS sequence"/>
</dbReference>
<name>A0A540KVE2_MALBA</name>
<dbReference type="AlphaFoldDB" id="A0A540KVE2"/>
<evidence type="ECO:0000313" key="1">
    <source>
        <dbReference type="EMBL" id="TQD78188.1"/>
    </source>
</evidence>
<dbReference type="EMBL" id="VIEB01000920">
    <property type="protein sequence ID" value="TQD78188.1"/>
    <property type="molecule type" value="Genomic_DNA"/>
</dbReference>
<sequence>MSVIIPLTSSPISCFTFSAYQLESNTYRRHEEFPNHRALNNPFAQIQLQVNPTAIEQCSEYLGMSFNLSSAIKLLASSNCPERDRRATSQARCNRRCLDADEVKLPFLNHVCSNASMKDSGFKTVMEASPLHIGMNHFCPGNDIFRKLLELLRHNRGPCTFSRVFCSPHIILQPTFLANPVDFCAINQRSQHATGTSHRRNRHRTYLSSRLHHSLKHMNRLAGLNYLPRCTTLPA</sequence>
<comment type="caution">
    <text evidence="1">The sequence shown here is derived from an EMBL/GenBank/DDBJ whole genome shotgun (WGS) entry which is preliminary data.</text>
</comment>
<evidence type="ECO:0000313" key="2">
    <source>
        <dbReference type="Proteomes" id="UP000315295"/>
    </source>
</evidence>
<organism evidence="1 2">
    <name type="scientific">Malus baccata</name>
    <name type="common">Siberian crab apple</name>
    <name type="synonym">Pyrus baccata</name>
    <dbReference type="NCBI Taxonomy" id="106549"/>
    <lineage>
        <taxon>Eukaryota</taxon>
        <taxon>Viridiplantae</taxon>
        <taxon>Streptophyta</taxon>
        <taxon>Embryophyta</taxon>
        <taxon>Tracheophyta</taxon>
        <taxon>Spermatophyta</taxon>
        <taxon>Magnoliopsida</taxon>
        <taxon>eudicotyledons</taxon>
        <taxon>Gunneridae</taxon>
        <taxon>Pentapetalae</taxon>
        <taxon>rosids</taxon>
        <taxon>fabids</taxon>
        <taxon>Rosales</taxon>
        <taxon>Rosaceae</taxon>
        <taxon>Amygdaloideae</taxon>
        <taxon>Maleae</taxon>
        <taxon>Malus</taxon>
    </lineage>
</organism>
<reference evidence="1 2" key="1">
    <citation type="journal article" date="2019" name="G3 (Bethesda)">
        <title>Sequencing of a Wild Apple (Malus baccata) Genome Unravels the Differences Between Cultivated and Wild Apple Species Regarding Disease Resistance and Cold Tolerance.</title>
        <authorList>
            <person name="Chen X."/>
        </authorList>
    </citation>
    <scope>NUCLEOTIDE SEQUENCE [LARGE SCALE GENOMIC DNA]</scope>
    <source>
        <strain evidence="2">cv. Shandingzi</strain>
        <tissue evidence="1">Leaves</tissue>
    </source>
</reference>
<accession>A0A540KVE2</accession>